<name>A0A1I1U7Y5_9BACT</name>
<keyword evidence="1" id="KW-1133">Transmembrane helix</keyword>
<dbReference type="EMBL" id="FOLQ01000006">
    <property type="protein sequence ID" value="SFD65688.1"/>
    <property type="molecule type" value="Genomic_DNA"/>
</dbReference>
<evidence type="ECO:0000313" key="2">
    <source>
        <dbReference type="EMBL" id="SFD65688.1"/>
    </source>
</evidence>
<gene>
    <name evidence="2" type="ORF">SAMN05216167_106122</name>
</gene>
<reference evidence="2 3" key="1">
    <citation type="submission" date="2016-10" db="EMBL/GenBank/DDBJ databases">
        <authorList>
            <person name="de Groot N.N."/>
        </authorList>
    </citation>
    <scope>NUCLEOTIDE SEQUENCE [LARGE SCALE GENOMIC DNA]</scope>
    <source>
        <strain evidence="2 3">DSM 26130</strain>
    </source>
</reference>
<evidence type="ECO:0000256" key="1">
    <source>
        <dbReference type="SAM" id="Phobius"/>
    </source>
</evidence>
<feature type="transmembrane region" description="Helical" evidence="1">
    <location>
        <begin position="21"/>
        <end position="46"/>
    </location>
</feature>
<evidence type="ECO:0000313" key="3">
    <source>
        <dbReference type="Proteomes" id="UP000198598"/>
    </source>
</evidence>
<accession>A0A1I1U7Y5</accession>
<proteinExistence type="predicted"/>
<keyword evidence="1" id="KW-0472">Membrane</keyword>
<dbReference type="Proteomes" id="UP000198598">
    <property type="component" value="Unassembled WGS sequence"/>
</dbReference>
<sequence>MTLPRLNQTDSVTYTADVYDYYSSMTTACVHLIIITMNRFSVIYLLRKQYYNIYCATHAEADAILLQVAAKEGCTPIGIYDDKTELFYWEPTRQTTYDQASIEEQGKWGANIIGIAQSLRHRDDKWQYHADSISQLLSTAE</sequence>
<protein>
    <submittedName>
        <fullName evidence="2">Uncharacterized protein</fullName>
    </submittedName>
</protein>
<organism evidence="2 3">
    <name type="scientific">Spirosoma endophyticum</name>
    <dbReference type="NCBI Taxonomy" id="662367"/>
    <lineage>
        <taxon>Bacteria</taxon>
        <taxon>Pseudomonadati</taxon>
        <taxon>Bacteroidota</taxon>
        <taxon>Cytophagia</taxon>
        <taxon>Cytophagales</taxon>
        <taxon>Cytophagaceae</taxon>
        <taxon>Spirosoma</taxon>
    </lineage>
</organism>
<keyword evidence="3" id="KW-1185">Reference proteome</keyword>
<dbReference type="AlphaFoldDB" id="A0A1I1U7Y5"/>
<keyword evidence="1" id="KW-0812">Transmembrane</keyword>